<dbReference type="EMBL" id="BKCJ010005216">
    <property type="protein sequence ID" value="GEU65519.1"/>
    <property type="molecule type" value="Genomic_DNA"/>
</dbReference>
<feature type="transmembrane region" description="Helical" evidence="2">
    <location>
        <begin position="174"/>
        <end position="193"/>
    </location>
</feature>
<organism evidence="3">
    <name type="scientific">Tanacetum cinerariifolium</name>
    <name type="common">Dalmatian daisy</name>
    <name type="synonym">Chrysanthemum cinerariifolium</name>
    <dbReference type="NCBI Taxonomy" id="118510"/>
    <lineage>
        <taxon>Eukaryota</taxon>
        <taxon>Viridiplantae</taxon>
        <taxon>Streptophyta</taxon>
        <taxon>Embryophyta</taxon>
        <taxon>Tracheophyta</taxon>
        <taxon>Spermatophyta</taxon>
        <taxon>Magnoliopsida</taxon>
        <taxon>eudicotyledons</taxon>
        <taxon>Gunneridae</taxon>
        <taxon>Pentapetalae</taxon>
        <taxon>asterids</taxon>
        <taxon>campanulids</taxon>
        <taxon>Asterales</taxon>
        <taxon>Asteraceae</taxon>
        <taxon>Asteroideae</taxon>
        <taxon>Anthemideae</taxon>
        <taxon>Anthemidinae</taxon>
        <taxon>Tanacetum</taxon>
    </lineage>
</organism>
<keyword evidence="2" id="KW-0812">Transmembrane</keyword>
<keyword evidence="2" id="KW-1133">Transmembrane helix</keyword>
<dbReference type="PANTHER" id="PTHR11439">
    <property type="entry name" value="GAG-POL-RELATED RETROTRANSPOSON"/>
    <property type="match status" value="1"/>
</dbReference>
<reference evidence="3" key="1">
    <citation type="journal article" date="2019" name="Sci. Rep.">
        <title>Draft genome of Tanacetum cinerariifolium, the natural source of mosquito coil.</title>
        <authorList>
            <person name="Yamashiro T."/>
            <person name="Shiraishi A."/>
            <person name="Satake H."/>
            <person name="Nakayama K."/>
        </authorList>
    </citation>
    <scope>NUCLEOTIDE SEQUENCE</scope>
</reference>
<accession>A0A6L2LWL7</accession>
<protein>
    <submittedName>
        <fullName evidence="3">Uncharacterized mitochondrial protein AtMg00810-like</fullName>
    </submittedName>
</protein>
<dbReference type="PANTHER" id="PTHR11439:SF463">
    <property type="entry name" value="REVERSE TRANSCRIPTASE TY1_COPIA-TYPE DOMAIN-CONTAINING PROTEIN"/>
    <property type="match status" value="1"/>
</dbReference>
<evidence type="ECO:0000256" key="2">
    <source>
        <dbReference type="SAM" id="Phobius"/>
    </source>
</evidence>
<gene>
    <name evidence="3" type="ORF">Tci_037497</name>
</gene>
<evidence type="ECO:0000313" key="3">
    <source>
        <dbReference type="EMBL" id="GEU65519.1"/>
    </source>
</evidence>
<proteinExistence type="predicted"/>
<evidence type="ECO:0000256" key="1">
    <source>
        <dbReference type="SAM" id="MobiDB-lite"/>
    </source>
</evidence>
<sequence>MIGGLMYLIASRPDIAFATFVCARYQAYPTEKHFNEVKRIFWYLRQSINKGLWYLNDFGFELIAYSDADLAGNVLFQGMLILDAFLNYEICATGDYKEYEMVFVEVEVPINQQQPIVSIQGKHRTTPKAQRTPTLTTASPQGKNMKQGAEKTSSPIKSLKVTIKQKMWSNVDKMMNHIRVGLLLLCFMMMLMIPKIR</sequence>
<keyword evidence="2" id="KW-0472">Membrane</keyword>
<name>A0A6L2LWL7_TANCI</name>
<feature type="compositionally biased region" description="Polar residues" evidence="1">
    <location>
        <begin position="127"/>
        <end position="153"/>
    </location>
</feature>
<feature type="region of interest" description="Disordered" evidence="1">
    <location>
        <begin position="121"/>
        <end position="153"/>
    </location>
</feature>
<dbReference type="AlphaFoldDB" id="A0A6L2LWL7"/>
<comment type="caution">
    <text evidence="3">The sequence shown here is derived from an EMBL/GenBank/DDBJ whole genome shotgun (WGS) entry which is preliminary data.</text>
</comment>